<sequence length="159" mass="16616">MAEVTGADRGRAWRQLAALDPTGRAAAFTGEENTPQMGARSFPGGIASGNMLAGLEVLDALSEAFQGAGGSPAERLIAALRAADRAGSDSRGLFSAALLVLSPAHAPLTLRIDYHDSDPIGALQTLHARATSGGYGRWARQVPCAEDPERILSETDFRD</sequence>
<dbReference type="Gene3D" id="3.60.20.10">
    <property type="entry name" value="Glutamine Phosphoribosylpyrophosphate, subunit 1, domain 1"/>
    <property type="match status" value="1"/>
</dbReference>
<evidence type="ECO:0000313" key="1">
    <source>
        <dbReference type="EMBL" id="MEN9060708.1"/>
    </source>
</evidence>
<dbReference type="SUPFAM" id="SSF56235">
    <property type="entry name" value="N-terminal nucleophile aminohydrolases (Ntn hydrolases)"/>
    <property type="match status" value="1"/>
</dbReference>
<dbReference type="PANTHER" id="PTHR39328">
    <property type="entry name" value="BLL2871 PROTEIN"/>
    <property type="match status" value="1"/>
</dbReference>
<dbReference type="EMBL" id="JBDNCH010000002">
    <property type="protein sequence ID" value="MEN9060708.1"/>
    <property type="molecule type" value="Genomic_DNA"/>
</dbReference>
<evidence type="ECO:0000313" key="2">
    <source>
        <dbReference type="Proteomes" id="UP001428774"/>
    </source>
</evidence>
<dbReference type="Proteomes" id="UP001428774">
    <property type="component" value="Unassembled WGS sequence"/>
</dbReference>
<accession>A0AAW9SQ67</accession>
<dbReference type="Pfam" id="PF06267">
    <property type="entry name" value="DUF1028"/>
    <property type="match status" value="1"/>
</dbReference>
<protein>
    <submittedName>
        <fullName evidence="1">DUF1028 domain-containing protein</fullName>
    </submittedName>
</protein>
<keyword evidence="2" id="KW-1185">Reference proteome</keyword>
<name>A0AAW9SQ67_9RHOB</name>
<dbReference type="AlphaFoldDB" id="A0AAW9SQ67"/>
<proteinExistence type="predicted"/>
<dbReference type="InterPro" id="IPR010430">
    <property type="entry name" value="DUF1028"/>
</dbReference>
<comment type="caution">
    <text evidence="1">The sequence shown here is derived from an EMBL/GenBank/DDBJ whole genome shotgun (WGS) entry which is preliminary data.</text>
</comment>
<organism evidence="1 2">
    <name type="scientific">Ponticoccus litoralis</name>
    <dbReference type="NCBI Taxonomy" id="422297"/>
    <lineage>
        <taxon>Bacteria</taxon>
        <taxon>Pseudomonadati</taxon>
        <taxon>Pseudomonadota</taxon>
        <taxon>Alphaproteobacteria</taxon>
        <taxon>Rhodobacterales</taxon>
        <taxon>Roseobacteraceae</taxon>
        <taxon>Ponticoccus</taxon>
    </lineage>
</organism>
<reference evidence="1 2" key="1">
    <citation type="submission" date="2024-05" db="EMBL/GenBank/DDBJ databases">
        <title>Genome sequence of Ponticoccus litoralis KCCM 90028.</title>
        <authorList>
            <person name="Kim J.M."/>
            <person name="Lee J.K."/>
            <person name="Choi B.J."/>
            <person name="Bayburt H."/>
            <person name="Baek J.H."/>
            <person name="Jeon C.O."/>
        </authorList>
    </citation>
    <scope>NUCLEOTIDE SEQUENCE [LARGE SCALE GENOMIC DNA]</scope>
    <source>
        <strain evidence="1 2">KCCM 90028</strain>
    </source>
</reference>
<dbReference type="InterPro" id="IPR029055">
    <property type="entry name" value="Ntn_hydrolases_N"/>
</dbReference>
<gene>
    <name evidence="1" type="ORF">ABFB10_06340</name>
</gene>
<dbReference type="PANTHER" id="PTHR39328:SF1">
    <property type="entry name" value="BLL2871 PROTEIN"/>
    <property type="match status" value="1"/>
</dbReference>